<feature type="domain" description="BAAT/Acyl-CoA thioester hydrolase C-terminal" evidence="1">
    <location>
        <begin position="6"/>
        <end position="66"/>
    </location>
</feature>
<dbReference type="InterPro" id="IPR029058">
    <property type="entry name" value="AB_hydrolase_fold"/>
</dbReference>
<comment type="caution">
    <text evidence="2">The sequence shown here is derived from an EMBL/GenBank/DDBJ whole genome shotgun (WGS) entry which is preliminary data.</text>
</comment>
<organism evidence="2 3">
    <name type="scientific">Oceanobacillus neutriphilus</name>
    <dbReference type="NCBI Taxonomy" id="531815"/>
    <lineage>
        <taxon>Bacteria</taxon>
        <taxon>Bacillati</taxon>
        <taxon>Bacillota</taxon>
        <taxon>Bacilli</taxon>
        <taxon>Bacillales</taxon>
        <taxon>Bacillaceae</taxon>
        <taxon>Oceanobacillus</taxon>
    </lineage>
</organism>
<evidence type="ECO:0000313" key="3">
    <source>
        <dbReference type="Proteomes" id="UP000641206"/>
    </source>
</evidence>
<gene>
    <name evidence="2" type="ORF">GCM10011346_47860</name>
</gene>
<name>A0ABQ2P2V9_9BACI</name>
<evidence type="ECO:0000313" key="2">
    <source>
        <dbReference type="EMBL" id="GGP16344.1"/>
    </source>
</evidence>
<evidence type="ECO:0000259" key="1">
    <source>
        <dbReference type="Pfam" id="PF08840"/>
    </source>
</evidence>
<keyword evidence="3" id="KW-1185">Reference proteome</keyword>
<protein>
    <recommendedName>
        <fullName evidence="1">BAAT/Acyl-CoA thioester hydrolase C-terminal domain-containing protein</fullName>
    </recommendedName>
</protein>
<dbReference type="EMBL" id="BMLW01000019">
    <property type="protein sequence ID" value="GGP16344.1"/>
    <property type="molecule type" value="Genomic_DNA"/>
</dbReference>
<dbReference type="Pfam" id="PF08840">
    <property type="entry name" value="BAAT_C"/>
    <property type="match status" value="1"/>
</dbReference>
<accession>A0ABQ2P2V9</accession>
<dbReference type="Proteomes" id="UP000641206">
    <property type="component" value="Unassembled WGS sequence"/>
</dbReference>
<proteinExistence type="predicted"/>
<dbReference type="Gene3D" id="3.40.50.1820">
    <property type="entry name" value="alpha/beta hydrolase"/>
    <property type="match status" value="1"/>
</dbReference>
<sequence length="75" mass="8800">MTVDFSRRAIERLEKHNFQNEYKHLIYDGAGHSLGIPYVYCNQGKKKETAYASLDSWKKTIDFYSRSANTTDYLN</sequence>
<dbReference type="RefSeq" id="WP_188737913.1">
    <property type="nucleotide sequence ID" value="NZ_BMLW01000019.1"/>
</dbReference>
<reference evidence="3" key="1">
    <citation type="journal article" date="2019" name="Int. J. Syst. Evol. Microbiol.">
        <title>The Global Catalogue of Microorganisms (GCM) 10K type strain sequencing project: providing services to taxonomists for standard genome sequencing and annotation.</title>
        <authorList>
            <consortium name="The Broad Institute Genomics Platform"/>
            <consortium name="The Broad Institute Genome Sequencing Center for Infectious Disease"/>
            <person name="Wu L."/>
            <person name="Ma J."/>
        </authorList>
    </citation>
    <scope>NUCLEOTIDE SEQUENCE [LARGE SCALE GENOMIC DNA]</scope>
    <source>
        <strain evidence="3">CGMCC 1.7693</strain>
    </source>
</reference>
<dbReference type="InterPro" id="IPR014940">
    <property type="entry name" value="BAAT_C"/>
</dbReference>